<dbReference type="InterPro" id="IPR051599">
    <property type="entry name" value="Cell_Envelope_Assoc"/>
</dbReference>
<dbReference type="PANTHER" id="PTHR30336">
    <property type="entry name" value="INNER MEMBRANE PROTEIN, PROBABLE PERMEASE"/>
    <property type="match status" value="1"/>
</dbReference>
<dbReference type="CDD" id="cd06259">
    <property type="entry name" value="YdcF-like"/>
    <property type="match status" value="1"/>
</dbReference>
<sequence>MKDSQAFNLLNQFLAINTYDEKKKYDLILVLGNAIAETGLIAYQLYKTGHAYHFMIAGGKGHTTDILINTIKEKYDIKDITKRSEAELFKYLIEENYGVDNTILLEKESTNCGENIQFAFKLLKKEDIIVKNILLVHDPLMQRRIDATARHYAPHINFDNYRCFLPVVENIGFELKNNIWGLWSKERYISLLLGEMKRVIDDKDGYGPNGKQYIEHVEVPQKILAAYRYIFFRYGKYQRK</sequence>
<dbReference type="InterPro" id="IPR014729">
    <property type="entry name" value="Rossmann-like_a/b/a_fold"/>
</dbReference>
<dbReference type="GeneID" id="64197590"/>
<gene>
    <name evidence="3" type="ORF">DXB93_08495</name>
    <name evidence="2" type="ORF">PM738_08215</name>
</gene>
<accession>A0A3E3ED05</accession>
<comment type="caution">
    <text evidence="3">The sequence shown here is derived from an EMBL/GenBank/DDBJ whole genome shotgun (WGS) entry which is preliminary data.</text>
</comment>
<dbReference type="GO" id="GO:0005886">
    <property type="term" value="C:plasma membrane"/>
    <property type="evidence" value="ECO:0007669"/>
    <property type="project" value="TreeGrafter"/>
</dbReference>
<dbReference type="PANTHER" id="PTHR30336:SF20">
    <property type="entry name" value="DUF218 DOMAIN-CONTAINING PROTEIN"/>
    <property type="match status" value="1"/>
</dbReference>
<name>A0A3E3ED05_9FIRM</name>
<evidence type="ECO:0000313" key="4">
    <source>
        <dbReference type="Proteomes" id="UP000261032"/>
    </source>
</evidence>
<dbReference type="InterPro" id="IPR003848">
    <property type="entry name" value="DUF218"/>
</dbReference>
<dbReference type="Gene3D" id="1.10.3620.10">
    <property type="entry name" value="YdcF like domain"/>
    <property type="match status" value="1"/>
</dbReference>
<dbReference type="Proteomes" id="UP000261032">
    <property type="component" value="Unassembled WGS sequence"/>
</dbReference>
<protein>
    <submittedName>
        <fullName evidence="3">YdcF family protein</fullName>
    </submittedName>
</protein>
<dbReference type="EMBL" id="QUSL01000011">
    <property type="protein sequence ID" value="RGD85403.1"/>
    <property type="molecule type" value="Genomic_DNA"/>
</dbReference>
<reference evidence="3 4" key="1">
    <citation type="submission" date="2018-08" db="EMBL/GenBank/DDBJ databases">
        <title>A genome reference for cultivated species of the human gut microbiota.</title>
        <authorList>
            <person name="Zou Y."/>
            <person name="Xue W."/>
            <person name="Luo G."/>
        </authorList>
    </citation>
    <scope>NUCLEOTIDE SEQUENCE [LARGE SCALE GENOMIC DNA]</scope>
    <source>
        <strain evidence="3 4">OM06-4</strain>
    </source>
</reference>
<reference evidence="2" key="2">
    <citation type="submission" date="2023-01" db="EMBL/GenBank/DDBJ databases">
        <title>Human gut microbiome strain richness.</title>
        <authorList>
            <person name="Chen-Liaw A."/>
        </authorList>
    </citation>
    <scope>NUCLEOTIDE SEQUENCE</scope>
    <source>
        <strain evidence="2">1001217st2_G6_1001217B_191108</strain>
    </source>
</reference>
<evidence type="ECO:0000259" key="1">
    <source>
        <dbReference type="Pfam" id="PF02698"/>
    </source>
</evidence>
<feature type="domain" description="DUF218" evidence="1">
    <location>
        <begin position="26"/>
        <end position="152"/>
    </location>
</feature>
<dbReference type="EMBL" id="JAQLKE010000010">
    <property type="protein sequence ID" value="MDB7083782.1"/>
    <property type="molecule type" value="Genomic_DNA"/>
</dbReference>
<proteinExistence type="predicted"/>
<dbReference type="Pfam" id="PF02698">
    <property type="entry name" value="DUF218"/>
    <property type="match status" value="1"/>
</dbReference>
<organism evidence="3 4">
    <name type="scientific">Thomasclavelia ramosa</name>
    <dbReference type="NCBI Taxonomy" id="1547"/>
    <lineage>
        <taxon>Bacteria</taxon>
        <taxon>Bacillati</taxon>
        <taxon>Bacillota</taxon>
        <taxon>Erysipelotrichia</taxon>
        <taxon>Erysipelotrichales</taxon>
        <taxon>Coprobacillaceae</taxon>
        <taxon>Thomasclavelia</taxon>
    </lineage>
</organism>
<evidence type="ECO:0000313" key="3">
    <source>
        <dbReference type="EMBL" id="RGD85403.1"/>
    </source>
</evidence>
<dbReference type="Proteomes" id="UP001211987">
    <property type="component" value="Unassembled WGS sequence"/>
</dbReference>
<evidence type="ECO:0000313" key="2">
    <source>
        <dbReference type="EMBL" id="MDB7083782.1"/>
    </source>
</evidence>
<dbReference type="AlphaFoldDB" id="A0A3E3ED05"/>
<dbReference type="Gene3D" id="3.40.50.620">
    <property type="entry name" value="HUPs"/>
    <property type="match status" value="1"/>
</dbReference>
<dbReference type="RefSeq" id="WP_003535724.1">
    <property type="nucleotide sequence ID" value="NZ_BAABXX010000001.1"/>
</dbReference>